<organism evidence="3 4">
    <name type="scientific">Paenibacillus qinlingensis</name>
    <dbReference type="NCBI Taxonomy" id="1837343"/>
    <lineage>
        <taxon>Bacteria</taxon>
        <taxon>Bacillati</taxon>
        <taxon>Bacillota</taxon>
        <taxon>Bacilli</taxon>
        <taxon>Bacillales</taxon>
        <taxon>Paenibacillaceae</taxon>
        <taxon>Paenibacillus</taxon>
    </lineage>
</organism>
<feature type="signal peptide" evidence="2">
    <location>
        <begin position="1"/>
        <end position="33"/>
    </location>
</feature>
<dbReference type="SUPFAM" id="SSF51445">
    <property type="entry name" value="(Trans)glycosidases"/>
    <property type="match status" value="1"/>
</dbReference>
<gene>
    <name evidence="3" type="ORF">J2736_002794</name>
</gene>
<keyword evidence="2" id="KW-0732">Signal</keyword>
<dbReference type="RefSeq" id="WP_310499178.1">
    <property type="nucleotide sequence ID" value="NZ_JAVDSB010000004.1"/>
</dbReference>
<dbReference type="PANTHER" id="PTHR12631:SF10">
    <property type="entry name" value="BETA-XYLOSIDASE-LIKE PROTEIN-RELATED"/>
    <property type="match status" value="1"/>
</dbReference>
<evidence type="ECO:0000313" key="4">
    <source>
        <dbReference type="Proteomes" id="UP001267290"/>
    </source>
</evidence>
<dbReference type="InterPro" id="IPR017853">
    <property type="entry name" value="GH"/>
</dbReference>
<proteinExistence type="predicted"/>
<comment type="caution">
    <text evidence="3">The sequence shown here is derived from an EMBL/GenBank/DDBJ whole genome shotgun (WGS) entry which is preliminary data.</text>
</comment>
<dbReference type="InterPro" id="IPR008979">
    <property type="entry name" value="Galactose-bd-like_sf"/>
</dbReference>
<reference evidence="3 4" key="1">
    <citation type="submission" date="2023-07" db="EMBL/GenBank/DDBJ databases">
        <title>Sorghum-associated microbial communities from plants grown in Nebraska, USA.</title>
        <authorList>
            <person name="Schachtman D."/>
        </authorList>
    </citation>
    <scope>NUCLEOTIDE SEQUENCE [LARGE SCALE GENOMIC DNA]</scope>
    <source>
        <strain evidence="3 4">CC258</strain>
    </source>
</reference>
<dbReference type="EMBL" id="JAVDSB010000004">
    <property type="protein sequence ID" value="MDR6551605.1"/>
    <property type="molecule type" value="Genomic_DNA"/>
</dbReference>
<accession>A0ABU1NVW8</accession>
<dbReference type="SUPFAM" id="SSF49785">
    <property type="entry name" value="Galactose-binding domain-like"/>
    <property type="match status" value="2"/>
</dbReference>
<protein>
    <recommendedName>
        <fullName evidence="5">F5/8 type C domain-containing protein</fullName>
    </recommendedName>
</protein>
<evidence type="ECO:0000256" key="1">
    <source>
        <dbReference type="SAM" id="MobiDB-lite"/>
    </source>
</evidence>
<feature type="region of interest" description="Disordered" evidence="1">
    <location>
        <begin position="267"/>
        <end position="288"/>
    </location>
</feature>
<evidence type="ECO:0008006" key="5">
    <source>
        <dbReference type="Google" id="ProtNLM"/>
    </source>
</evidence>
<sequence>MRISIKSCALISAFVILLGSVSVVFPASQTVQAAVNQKLLSGNAVGSELFPADAPAIATGASYTWLSEGTHATDPGLLASDESASPDMSDGGNGPDENASNSTGSVVGAAVYGTLIYDLKSVYKVSSVTVWADTNNQSDMDQFEVYASYDGLTYNRVGIQENTNAQDSGFAPVSLAIKPIVNAQYIKVIMHKDPNKQVMRLGEVAVYGDALEPMAILSNNYLRASGTYNTTKPKIATGASYTWLTENPFITDGDLIKFDNDGSKNDTVGGQPDLIDGSSTESDAASTTNSIWGSKGKFGAVVFNLNDVYQIGKIDVWTLASGGNKFMDGYEVLVSTDGVNYTSLSYTTNTSSRTANVFVNTSSYGVPGQFAKYVKIIMHNANNSEILTVGEIAIWGWKLYDASLPKQATPDQVEFTAKLKNYSTMYLDWSSYNSVVNNVNKYGVYVETSSFTSTLGLTPKFTAEAKSIEQLGKYLSYFALKPETTYYVAVTPFQTTGVERRDVQTLKVTTPSVLGGDTVGDIFAINDAPYGGGNYMHHGETEDLFLMTKLRLLRDLGGINKNRWWDHSNAMKTLYGKSGLNFHYFYHGPSYVEADNNGGAYTFSTYNEPDLANRNPASVAAQLKINHDSLKAISSKSLLVEPALAGLDRLDPTKGLNWLDDFYNSDGQNGALVKTYFDVMDVHPYVKYEYPAVPGLDQGTPEKLLDTLKQLKDTMVSHGDGDKPIVITELGWSTYTGGSYLKKVDRATQRNYLARAYMHAIANGIRTMHWYDFADDGTETNNLEHNLGLIDWNGKPKESYYGYYTLIRVLKDANYVGVVPGIANPYYGYQFWDENKNRYITSLWDASWQTTSTATRTATIETTEPGVTIVGIDGSYKYVAAVSGVVSVPLTGAPLFIYSQANVTVNSIN</sequence>
<feature type="compositionally biased region" description="Polar residues" evidence="1">
    <location>
        <begin position="277"/>
        <end position="288"/>
    </location>
</feature>
<dbReference type="InterPro" id="IPR051923">
    <property type="entry name" value="Glycosyl_Hydrolase_39"/>
</dbReference>
<dbReference type="Proteomes" id="UP001267290">
    <property type="component" value="Unassembled WGS sequence"/>
</dbReference>
<feature type="chain" id="PRO_5046039132" description="F5/8 type C domain-containing protein" evidence="2">
    <location>
        <begin position="34"/>
        <end position="909"/>
    </location>
</feature>
<keyword evidence="4" id="KW-1185">Reference proteome</keyword>
<evidence type="ECO:0000256" key="2">
    <source>
        <dbReference type="SAM" id="SignalP"/>
    </source>
</evidence>
<name>A0ABU1NVW8_9BACL</name>
<dbReference type="Gene3D" id="2.60.120.260">
    <property type="entry name" value="Galactose-binding domain-like"/>
    <property type="match status" value="2"/>
</dbReference>
<feature type="region of interest" description="Disordered" evidence="1">
    <location>
        <begin position="76"/>
        <end position="102"/>
    </location>
</feature>
<evidence type="ECO:0000313" key="3">
    <source>
        <dbReference type="EMBL" id="MDR6551605.1"/>
    </source>
</evidence>
<dbReference type="PANTHER" id="PTHR12631">
    <property type="entry name" value="ALPHA-L-IDURONIDASE"/>
    <property type="match status" value="1"/>
</dbReference>
<dbReference type="Gene3D" id="3.20.20.80">
    <property type="entry name" value="Glycosidases"/>
    <property type="match status" value="1"/>
</dbReference>